<reference evidence="11 12" key="1">
    <citation type="journal article" date="2016" name="Nat. Commun.">
        <title>Thousands of microbial genomes shed light on interconnected biogeochemical processes in an aquifer system.</title>
        <authorList>
            <person name="Anantharaman K."/>
            <person name="Brown C.T."/>
            <person name="Hug L.A."/>
            <person name="Sharon I."/>
            <person name="Castelle C.J."/>
            <person name="Probst A.J."/>
            <person name="Thomas B.C."/>
            <person name="Singh A."/>
            <person name="Wilkins M.J."/>
            <person name="Karaoz U."/>
            <person name="Brodie E.L."/>
            <person name="Williams K.H."/>
            <person name="Hubbard S.S."/>
            <person name="Banfield J.F."/>
        </authorList>
    </citation>
    <scope>NUCLEOTIDE SEQUENCE [LARGE SCALE GENOMIC DNA]</scope>
</reference>
<keyword evidence="2" id="KW-1134">Transmembrane beta strand</keyword>
<keyword evidence="4 9" id="KW-0732">Signal</keyword>
<dbReference type="PANTHER" id="PTHR12815:SF47">
    <property type="entry name" value="TRANSLOCATION AND ASSEMBLY MODULE SUBUNIT TAMA"/>
    <property type="match status" value="1"/>
</dbReference>
<evidence type="ECO:0000313" key="12">
    <source>
        <dbReference type="Proteomes" id="UP000179243"/>
    </source>
</evidence>
<proteinExistence type="predicted"/>
<dbReference type="InterPro" id="IPR034746">
    <property type="entry name" value="POTRA"/>
</dbReference>
<dbReference type="PROSITE" id="PS51779">
    <property type="entry name" value="POTRA"/>
    <property type="match status" value="2"/>
</dbReference>
<feature type="domain" description="POTRA" evidence="10">
    <location>
        <begin position="356"/>
        <end position="428"/>
    </location>
</feature>
<dbReference type="Pfam" id="PF01103">
    <property type="entry name" value="Omp85"/>
    <property type="match status" value="1"/>
</dbReference>
<gene>
    <name evidence="11" type="ORF">A2519_05725</name>
</gene>
<dbReference type="Gene3D" id="2.40.160.50">
    <property type="entry name" value="membrane protein fhac: a member of the omp85/tpsb transporter family"/>
    <property type="match status" value="1"/>
</dbReference>
<dbReference type="EMBL" id="MFYX01000029">
    <property type="protein sequence ID" value="OGK06494.1"/>
    <property type="molecule type" value="Genomic_DNA"/>
</dbReference>
<feature type="domain" description="POTRA" evidence="10">
    <location>
        <begin position="108"/>
        <end position="186"/>
    </location>
</feature>
<keyword evidence="6" id="KW-0472">Membrane</keyword>
<dbReference type="Gene3D" id="3.10.20.310">
    <property type="entry name" value="membrane protein fhac"/>
    <property type="match status" value="5"/>
</dbReference>
<feature type="chain" id="PRO_5009528746" description="Outer membrane protein assembly factor BamA" evidence="9">
    <location>
        <begin position="24"/>
        <end position="792"/>
    </location>
</feature>
<evidence type="ECO:0000256" key="4">
    <source>
        <dbReference type="ARBA" id="ARBA00022729"/>
    </source>
</evidence>
<evidence type="ECO:0000256" key="2">
    <source>
        <dbReference type="ARBA" id="ARBA00022452"/>
    </source>
</evidence>
<sequence length="792" mass="90417">MKTNNRIVSVACALCVCTASLFGQEQTPSPAQKKVYVRDVAVKGTVNTNAGLITANFALKKGDRYSAKDVQESIHTLYNLGLFADISIEAISLENDSFTLVITMKEHPILDKVQFSGNDEIDTKDLEEKVNILSGTVISPSVVQKAKNQVADLYTEKGFLLAEISPKTYESKETGKTILEFEIKEGKKVKVKEIRIKGAVALKEKKIKKVIENTKEDRWWRSGDYNEDKFFEDMKRIEAYYNTEGFLDAKVQNWDVSYSDDKKNMYITIDIFEGTRYFLGNVVFTGNEIFDDKILIPKMTLKRGDLFNNQEYEISKFNLQSLYREDGYLYISLQDEKTYRKDTVDIIFRLKEGMPAYINRVIINGNTKTWDKVVRREIALHPGDIYSQSQMMLSQRDILQTNYFDQATPDVRPNDDGSIDLVMNVQEKESGTGQVSASAGYSQRDGFILGASLSMPNFSITRPFMEGAGQSVDLQLEYGKYSKRYDVGFTEPWFMDTPTLLGFRGFYWWRDWQYNAIEERRKGGEIRVGRRLRWPDPYFKVYSTYDVSLREYLQDGLIMDDDFIQGTVIKNSGIESALSLTLTRNSTDLPDFPTKGSVVEYSPSISGYFLGGEYKYIKHRFSAQLYLPVFWQFVYSQAINFSHLNGSIIGRYDHFLAGGVNYEGVIRGYPDRSFGDLVMGEHVGYNLAVFSSELRFPIMERRLYLGVFADFGNTWAQLRDINFADLKTGVGTGVKLLVPMLGLIGFDVAWGLNDYPEPGVGSDSYGNVVTHEQKTGEKPPYFEFHFRFGKPF</sequence>
<evidence type="ECO:0000256" key="9">
    <source>
        <dbReference type="SAM" id="SignalP"/>
    </source>
</evidence>
<name>A0A1F7FIE0_UNCRA</name>
<comment type="subcellular location">
    <subcellularLocation>
        <location evidence="1">Membrane</location>
    </subcellularLocation>
</comment>
<comment type="caution">
    <text evidence="11">The sequence shown here is derived from an EMBL/GenBank/DDBJ whole genome shotgun (WGS) entry which is preliminary data.</text>
</comment>
<evidence type="ECO:0000313" key="11">
    <source>
        <dbReference type="EMBL" id="OGK06494.1"/>
    </source>
</evidence>
<dbReference type="InterPro" id="IPR023707">
    <property type="entry name" value="OM_assembly_BamA"/>
</dbReference>
<keyword evidence="7" id="KW-0998">Cell outer membrane</keyword>
<organism evidence="11 12">
    <name type="scientific">Candidatus Raymondbacteria bacterium RIFOXYD12_FULL_49_13</name>
    <dbReference type="NCBI Taxonomy" id="1817890"/>
    <lineage>
        <taxon>Bacteria</taxon>
        <taxon>Raymondiibacteriota</taxon>
    </lineage>
</organism>
<evidence type="ECO:0000256" key="5">
    <source>
        <dbReference type="ARBA" id="ARBA00022737"/>
    </source>
</evidence>
<dbReference type="InterPro" id="IPR039910">
    <property type="entry name" value="D15-like"/>
</dbReference>
<dbReference type="PIRSF" id="PIRSF006076">
    <property type="entry name" value="OM_assembly_OMP85"/>
    <property type="match status" value="1"/>
</dbReference>
<dbReference type="GO" id="GO:0071709">
    <property type="term" value="P:membrane assembly"/>
    <property type="evidence" value="ECO:0007669"/>
    <property type="project" value="InterPro"/>
</dbReference>
<evidence type="ECO:0000256" key="3">
    <source>
        <dbReference type="ARBA" id="ARBA00022692"/>
    </source>
</evidence>
<evidence type="ECO:0000256" key="6">
    <source>
        <dbReference type="ARBA" id="ARBA00023136"/>
    </source>
</evidence>
<protein>
    <recommendedName>
        <fullName evidence="8">Outer membrane protein assembly factor BamA</fullName>
    </recommendedName>
</protein>
<dbReference type="NCBIfam" id="TIGR03303">
    <property type="entry name" value="OM_YaeT"/>
    <property type="match status" value="1"/>
</dbReference>
<dbReference type="InterPro" id="IPR000184">
    <property type="entry name" value="Bac_surfAg_D15"/>
</dbReference>
<dbReference type="GO" id="GO:0009279">
    <property type="term" value="C:cell outer membrane"/>
    <property type="evidence" value="ECO:0007669"/>
    <property type="project" value="UniProtKB-UniRule"/>
</dbReference>
<dbReference type="InterPro" id="IPR010827">
    <property type="entry name" value="BamA/TamA_POTRA"/>
</dbReference>
<keyword evidence="5" id="KW-0677">Repeat</keyword>
<evidence type="ECO:0000256" key="8">
    <source>
        <dbReference type="NCBIfam" id="TIGR03303"/>
    </source>
</evidence>
<dbReference type="Pfam" id="PF07244">
    <property type="entry name" value="POTRA"/>
    <property type="match status" value="5"/>
</dbReference>
<dbReference type="Proteomes" id="UP000179243">
    <property type="component" value="Unassembled WGS sequence"/>
</dbReference>
<accession>A0A1F7FIE0</accession>
<dbReference type="PANTHER" id="PTHR12815">
    <property type="entry name" value="SORTING AND ASSEMBLY MACHINERY SAMM50 PROTEIN FAMILY MEMBER"/>
    <property type="match status" value="1"/>
</dbReference>
<feature type="signal peptide" evidence="9">
    <location>
        <begin position="1"/>
        <end position="23"/>
    </location>
</feature>
<keyword evidence="3" id="KW-0812">Transmembrane</keyword>
<evidence type="ECO:0000256" key="7">
    <source>
        <dbReference type="ARBA" id="ARBA00023237"/>
    </source>
</evidence>
<evidence type="ECO:0000259" key="10">
    <source>
        <dbReference type="PROSITE" id="PS51779"/>
    </source>
</evidence>
<evidence type="ECO:0000256" key="1">
    <source>
        <dbReference type="ARBA" id="ARBA00004370"/>
    </source>
</evidence>
<dbReference type="AlphaFoldDB" id="A0A1F7FIE0"/>